<gene>
    <name evidence="2" type="ORF">Fcan01_15424</name>
</gene>
<keyword evidence="1" id="KW-1133">Transmembrane helix</keyword>
<dbReference type="AlphaFoldDB" id="A0A226DX12"/>
<dbReference type="EMBL" id="LNIX01000010">
    <property type="protein sequence ID" value="OXA49257.1"/>
    <property type="molecule type" value="Genomic_DNA"/>
</dbReference>
<dbReference type="Proteomes" id="UP000198287">
    <property type="component" value="Unassembled WGS sequence"/>
</dbReference>
<proteinExistence type="predicted"/>
<feature type="transmembrane region" description="Helical" evidence="1">
    <location>
        <begin position="37"/>
        <end position="56"/>
    </location>
</feature>
<evidence type="ECO:0000313" key="3">
    <source>
        <dbReference type="Proteomes" id="UP000198287"/>
    </source>
</evidence>
<keyword evidence="1" id="KW-0472">Membrane</keyword>
<accession>A0A226DX12</accession>
<evidence type="ECO:0000256" key="1">
    <source>
        <dbReference type="SAM" id="Phobius"/>
    </source>
</evidence>
<keyword evidence="1" id="KW-0812">Transmembrane</keyword>
<evidence type="ECO:0000313" key="2">
    <source>
        <dbReference type="EMBL" id="OXA49257.1"/>
    </source>
</evidence>
<reference evidence="2 3" key="1">
    <citation type="submission" date="2015-12" db="EMBL/GenBank/DDBJ databases">
        <title>The genome of Folsomia candida.</title>
        <authorList>
            <person name="Faddeeva A."/>
            <person name="Derks M.F."/>
            <person name="Anvar Y."/>
            <person name="Smit S."/>
            <person name="Van Straalen N."/>
            <person name="Roelofs D."/>
        </authorList>
    </citation>
    <scope>NUCLEOTIDE SEQUENCE [LARGE SCALE GENOMIC DNA]</scope>
    <source>
        <strain evidence="2 3">VU population</strain>
        <tissue evidence="2">Whole body</tissue>
    </source>
</reference>
<sequence length="430" mass="49295">MENSRILVGNWSFSFVTCSSMRQDRIDYWGYARPFNISVWYVLLASCLFLTIILFGQNYAKYVPLTWHELCHVVLNAALEVGLILVEKSGSTLAVIIVTEDTTAPLVSSPPKTFDHLASNRFQMDSSVPTSYTKRFNIIPQTMTNWRDEVSEFDTEINLRFSEWWQALKEPVNTTIIKLMARDLCPVSGNMSRVHVDYHYLEYFCPKHEDWAVYLDENQDLIRQVEVAFSKVQVSKIAELSRVVSGSQIADIIALCNKTAFVAPFIYIKSKRYLLNILGGEKSHLNQKPYLKGNDTIFSSRVYILIPKMGGVSDGFRGRIAKIMEAGFFQFWENFFVYLHTGEGVRITWEDKFLRQKLNSNILSVFIMLIISTGVCVIIFLVEIGIGRRNRTLEGVRICLVGCHTRGKYCYGRKKILKIGVKPVFYVGQN</sequence>
<feature type="transmembrane region" description="Helical" evidence="1">
    <location>
        <begin position="362"/>
        <end position="382"/>
    </location>
</feature>
<keyword evidence="3" id="KW-1185">Reference proteome</keyword>
<protein>
    <submittedName>
        <fullName evidence="2">Uncharacterized protein</fullName>
    </submittedName>
</protein>
<comment type="caution">
    <text evidence="2">The sequence shown here is derived from an EMBL/GenBank/DDBJ whole genome shotgun (WGS) entry which is preliminary data.</text>
</comment>
<organism evidence="2 3">
    <name type="scientific">Folsomia candida</name>
    <name type="common">Springtail</name>
    <dbReference type="NCBI Taxonomy" id="158441"/>
    <lineage>
        <taxon>Eukaryota</taxon>
        <taxon>Metazoa</taxon>
        <taxon>Ecdysozoa</taxon>
        <taxon>Arthropoda</taxon>
        <taxon>Hexapoda</taxon>
        <taxon>Collembola</taxon>
        <taxon>Entomobryomorpha</taxon>
        <taxon>Isotomoidea</taxon>
        <taxon>Isotomidae</taxon>
        <taxon>Proisotominae</taxon>
        <taxon>Folsomia</taxon>
    </lineage>
</organism>
<name>A0A226DX12_FOLCA</name>